<dbReference type="AlphaFoldDB" id="G0TZ87"/>
<feature type="region of interest" description="Disordered" evidence="1">
    <location>
        <begin position="155"/>
        <end position="225"/>
    </location>
</feature>
<gene>
    <name evidence="2" type="ORF">TVY486_0706080</name>
</gene>
<dbReference type="EMBL" id="HE573023">
    <property type="protein sequence ID" value="CCC49290.1"/>
    <property type="molecule type" value="Genomic_DNA"/>
</dbReference>
<accession>G0TZ87</accession>
<protein>
    <submittedName>
        <fullName evidence="2">Uncharacterized protein</fullName>
    </submittedName>
</protein>
<dbReference type="VEuPathDB" id="TriTrypDB:TvY486_0706080"/>
<evidence type="ECO:0000313" key="2">
    <source>
        <dbReference type="EMBL" id="CCC49290.1"/>
    </source>
</evidence>
<evidence type="ECO:0000256" key="1">
    <source>
        <dbReference type="SAM" id="MobiDB-lite"/>
    </source>
</evidence>
<proteinExistence type="predicted"/>
<feature type="compositionally biased region" description="Polar residues" evidence="1">
    <location>
        <begin position="174"/>
        <end position="190"/>
    </location>
</feature>
<reference evidence="2" key="1">
    <citation type="journal article" date="2012" name="Proc. Natl. Acad. Sci. U.S.A.">
        <title>Antigenic diversity is generated by distinct evolutionary mechanisms in African trypanosome species.</title>
        <authorList>
            <person name="Jackson A.P."/>
            <person name="Berry A."/>
            <person name="Aslett M."/>
            <person name="Allison H.C."/>
            <person name="Burton P."/>
            <person name="Vavrova-Anderson J."/>
            <person name="Brown R."/>
            <person name="Browne H."/>
            <person name="Corton N."/>
            <person name="Hauser H."/>
            <person name="Gamble J."/>
            <person name="Gilderthorp R."/>
            <person name="Marcello L."/>
            <person name="McQuillan J."/>
            <person name="Otto T.D."/>
            <person name="Quail M.A."/>
            <person name="Sanders M.J."/>
            <person name="van Tonder A."/>
            <person name="Ginger M.L."/>
            <person name="Field M.C."/>
            <person name="Barry J.D."/>
            <person name="Hertz-Fowler C."/>
            <person name="Berriman M."/>
        </authorList>
    </citation>
    <scope>NUCLEOTIDE SEQUENCE</scope>
    <source>
        <strain evidence="2">Y486</strain>
    </source>
</reference>
<name>G0TZ87_TRYVY</name>
<organism evidence="2">
    <name type="scientific">Trypanosoma vivax (strain Y486)</name>
    <dbReference type="NCBI Taxonomy" id="1055687"/>
    <lineage>
        <taxon>Eukaryota</taxon>
        <taxon>Discoba</taxon>
        <taxon>Euglenozoa</taxon>
        <taxon>Kinetoplastea</taxon>
        <taxon>Metakinetoplastina</taxon>
        <taxon>Trypanosomatida</taxon>
        <taxon>Trypanosomatidae</taxon>
        <taxon>Trypanosoma</taxon>
        <taxon>Duttonella</taxon>
    </lineage>
</organism>
<sequence>MVEKAVDMTIATILAKLDQQSKRIEKLETAMKTRPVYHTRFDVLVMSGVSTGLCCEETVGQLRNTVEHTELITKVKIDYNDRSMSIALEEPRTELGFLGLQLRADCITNFHLLVKEGKHSVVIDTNTEKITDVTRVTLNARSSMATRELYEALRNMTQPRRAREEDDSPLMENGFQTPSSMASSLGTQDATAPPLQRHSTKQWVSFSPPQPTGGVGPCRALNLTE</sequence>